<evidence type="ECO:0000313" key="6">
    <source>
        <dbReference type="EnsemblMetazoa" id="ASTEI07857-PA"/>
    </source>
</evidence>
<dbReference type="InterPro" id="IPR005344">
    <property type="entry name" value="TMEM33/Pom33"/>
</dbReference>
<dbReference type="Proteomes" id="UP000076408">
    <property type="component" value="Unassembled WGS sequence"/>
</dbReference>
<dbReference type="AlphaFoldDB" id="A0A182YHC1"/>
<dbReference type="InterPro" id="IPR051645">
    <property type="entry name" value="PER33/POM33_regulator"/>
</dbReference>
<protein>
    <submittedName>
        <fullName evidence="6">Uncharacterized protein</fullName>
    </submittedName>
</protein>
<reference evidence="6" key="2">
    <citation type="submission" date="2020-05" db="UniProtKB">
        <authorList>
            <consortium name="EnsemblMetazoa"/>
        </authorList>
    </citation>
    <scope>IDENTIFICATION</scope>
    <source>
        <strain evidence="6">Indian</strain>
    </source>
</reference>
<keyword evidence="7" id="KW-1185">Reference proteome</keyword>
<evidence type="ECO:0000256" key="4">
    <source>
        <dbReference type="ARBA" id="ARBA00022989"/>
    </source>
</evidence>
<dbReference type="PANTHER" id="PTHR12703">
    <property type="entry name" value="TRANSMEMBRANE PROTEIN 33"/>
    <property type="match status" value="1"/>
</dbReference>
<evidence type="ECO:0000256" key="2">
    <source>
        <dbReference type="ARBA" id="ARBA00007322"/>
    </source>
</evidence>
<evidence type="ECO:0000256" key="5">
    <source>
        <dbReference type="ARBA" id="ARBA00023136"/>
    </source>
</evidence>
<dbReference type="PANTHER" id="PTHR12703:SF4">
    <property type="entry name" value="TRANSMEMBRANE PROTEIN 33"/>
    <property type="match status" value="1"/>
</dbReference>
<evidence type="ECO:0000256" key="3">
    <source>
        <dbReference type="ARBA" id="ARBA00022692"/>
    </source>
</evidence>
<dbReference type="GO" id="GO:0016020">
    <property type="term" value="C:membrane"/>
    <property type="evidence" value="ECO:0007669"/>
    <property type="project" value="UniProtKB-SubCell"/>
</dbReference>
<dbReference type="GO" id="GO:0005783">
    <property type="term" value="C:endoplasmic reticulum"/>
    <property type="evidence" value="ECO:0007669"/>
    <property type="project" value="TreeGrafter"/>
</dbReference>
<dbReference type="STRING" id="30069.A0A182YHC1"/>
<dbReference type="VEuPathDB" id="VectorBase:ASTEI20_040539"/>
<keyword evidence="3" id="KW-0812">Transmembrane</keyword>
<organism evidence="6 7">
    <name type="scientific">Anopheles stephensi</name>
    <name type="common">Indo-Pakistan malaria mosquito</name>
    <dbReference type="NCBI Taxonomy" id="30069"/>
    <lineage>
        <taxon>Eukaryota</taxon>
        <taxon>Metazoa</taxon>
        <taxon>Ecdysozoa</taxon>
        <taxon>Arthropoda</taxon>
        <taxon>Hexapoda</taxon>
        <taxon>Insecta</taxon>
        <taxon>Pterygota</taxon>
        <taxon>Neoptera</taxon>
        <taxon>Endopterygota</taxon>
        <taxon>Diptera</taxon>
        <taxon>Nematocera</taxon>
        <taxon>Culicoidea</taxon>
        <taxon>Culicidae</taxon>
        <taxon>Anophelinae</taxon>
        <taxon>Anopheles</taxon>
    </lineage>
</organism>
<dbReference type="GO" id="GO:0061024">
    <property type="term" value="P:membrane organization"/>
    <property type="evidence" value="ECO:0007669"/>
    <property type="project" value="TreeGrafter"/>
</dbReference>
<dbReference type="OMA" id="FFSIRPT"/>
<dbReference type="EnsemblMetazoa" id="ASTEI07857-RA">
    <property type="protein sequence ID" value="ASTEI07857-PA"/>
    <property type="gene ID" value="ASTEI07857"/>
</dbReference>
<comment type="similarity">
    <text evidence="2">Belongs to the PER33/POM33 family.</text>
</comment>
<keyword evidence="5" id="KW-0472">Membrane</keyword>
<dbReference type="VEuPathDB" id="VectorBase:ASTE003716"/>
<name>A0A182YHC1_ANOST</name>
<reference evidence="7" key="1">
    <citation type="journal article" date="2014" name="Genome Biol.">
        <title>Genome analysis of a major urban malaria vector mosquito, Anopheles stephensi.</title>
        <authorList>
            <person name="Jiang X."/>
            <person name="Peery A."/>
            <person name="Hall A.B."/>
            <person name="Sharma A."/>
            <person name="Chen X.G."/>
            <person name="Waterhouse R.M."/>
            <person name="Komissarov A."/>
            <person name="Riehle M.M."/>
            <person name="Shouche Y."/>
            <person name="Sharakhova M.V."/>
            <person name="Lawson D."/>
            <person name="Pakpour N."/>
            <person name="Arensburger P."/>
            <person name="Davidson V.L."/>
            <person name="Eiglmeier K."/>
            <person name="Emrich S."/>
            <person name="George P."/>
            <person name="Kennedy R.C."/>
            <person name="Mane S.P."/>
            <person name="Maslen G."/>
            <person name="Oringanje C."/>
            <person name="Qi Y."/>
            <person name="Settlage R."/>
            <person name="Tojo M."/>
            <person name="Tubio J.M."/>
            <person name="Unger M.F."/>
            <person name="Wang B."/>
            <person name="Vernick K.D."/>
            <person name="Ribeiro J.M."/>
            <person name="James A.A."/>
            <person name="Michel K."/>
            <person name="Riehle M.A."/>
            <person name="Luckhart S."/>
            <person name="Sharakhov I.V."/>
            <person name="Tu Z."/>
        </authorList>
    </citation>
    <scope>NUCLEOTIDE SEQUENCE [LARGE SCALE GENOMIC DNA]</scope>
    <source>
        <strain evidence="7">Indian</strain>
    </source>
</reference>
<sequence>MSDQQRDQQSQQRQTGFAALKEHVLANKLETTQWVSRVLTIYFALGYVLPFLYGLLPFPFSAYRNSVNAYYKVLMANAATSAIRLHQRLPPFKLSRDYLQQTMLEDSFHYLLFSLIFLYVYPMLAIILPVVLFSVLHSTSYSLTLLDTLGQNSWWGARLLISVVEFQTRNILRFAAFCEIIIMPLTVLLVFLGKAGIMTPLVYYQFLVMRYSSRRNPYTRNVFYELRLVADNFANGLGTPPVVRKALHASIGFISRLAPPTPVPPQQQQQQQQ</sequence>
<dbReference type="Pfam" id="PF03661">
    <property type="entry name" value="TMEM33_Pom33"/>
    <property type="match status" value="1"/>
</dbReference>
<evidence type="ECO:0000313" key="7">
    <source>
        <dbReference type="Proteomes" id="UP000076408"/>
    </source>
</evidence>
<keyword evidence="4" id="KW-1133">Transmembrane helix</keyword>
<proteinExistence type="inferred from homology"/>
<comment type="subcellular location">
    <subcellularLocation>
        <location evidence="1">Membrane</location>
        <topology evidence="1">Multi-pass membrane protein</topology>
    </subcellularLocation>
</comment>
<accession>A0A182YHC1</accession>
<evidence type="ECO:0000256" key="1">
    <source>
        <dbReference type="ARBA" id="ARBA00004141"/>
    </source>
</evidence>
<dbReference type="GO" id="GO:0071786">
    <property type="term" value="P:endoplasmic reticulum tubular network organization"/>
    <property type="evidence" value="ECO:0007669"/>
    <property type="project" value="TreeGrafter"/>
</dbReference>
<dbReference type="VEuPathDB" id="VectorBase:ASTEI07857"/>